<dbReference type="InterPro" id="IPR001647">
    <property type="entry name" value="HTH_TetR"/>
</dbReference>
<dbReference type="InterPro" id="IPR036271">
    <property type="entry name" value="Tet_transcr_reg_TetR-rel_C_sf"/>
</dbReference>
<dbReference type="SUPFAM" id="SSF48498">
    <property type="entry name" value="Tetracyclin repressor-like, C-terminal domain"/>
    <property type="match status" value="1"/>
</dbReference>
<keyword evidence="1" id="KW-0678">Repressor</keyword>
<dbReference type="InterPro" id="IPR004111">
    <property type="entry name" value="Repressor_TetR_C"/>
</dbReference>
<evidence type="ECO:0000256" key="5">
    <source>
        <dbReference type="PROSITE-ProRule" id="PRU00335"/>
    </source>
</evidence>
<dbReference type="SUPFAM" id="SSF46689">
    <property type="entry name" value="Homeodomain-like"/>
    <property type="match status" value="1"/>
</dbReference>
<dbReference type="PROSITE" id="PS50977">
    <property type="entry name" value="HTH_TETR_2"/>
    <property type="match status" value="1"/>
</dbReference>
<evidence type="ECO:0000259" key="6">
    <source>
        <dbReference type="PROSITE" id="PS50977"/>
    </source>
</evidence>
<dbReference type="Pfam" id="PF02909">
    <property type="entry name" value="TetR_C_1"/>
    <property type="match status" value="1"/>
</dbReference>
<accession>A0ABP9IXY7</accession>
<reference evidence="8" key="1">
    <citation type="journal article" date="2019" name="Int. J. Syst. Evol. Microbiol.">
        <title>The Global Catalogue of Microorganisms (GCM) 10K type strain sequencing project: providing services to taxonomists for standard genome sequencing and annotation.</title>
        <authorList>
            <consortium name="The Broad Institute Genomics Platform"/>
            <consortium name="The Broad Institute Genome Sequencing Center for Infectious Disease"/>
            <person name="Wu L."/>
            <person name="Ma J."/>
        </authorList>
    </citation>
    <scope>NUCLEOTIDE SEQUENCE [LARGE SCALE GENOMIC DNA]</scope>
    <source>
        <strain evidence="8">JCM 17657</strain>
    </source>
</reference>
<evidence type="ECO:0000256" key="3">
    <source>
        <dbReference type="ARBA" id="ARBA00023125"/>
    </source>
</evidence>
<organism evidence="7 8">
    <name type="scientific">Streptomyces hyderabadensis</name>
    <dbReference type="NCBI Taxonomy" id="598549"/>
    <lineage>
        <taxon>Bacteria</taxon>
        <taxon>Bacillati</taxon>
        <taxon>Actinomycetota</taxon>
        <taxon>Actinomycetes</taxon>
        <taxon>Kitasatosporales</taxon>
        <taxon>Streptomycetaceae</taxon>
        <taxon>Streptomyces</taxon>
    </lineage>
</organism>
<dbReference type="Gene3D" id="1.10.10.60">
    <property type="entry name" value="Homeodomain-like"/>
    <property type="match status" value="1"/>
</dbReference>
<evidence type="ECO:0000313" key="8">
    <source>
        <dbReference type="Proteomes" id="UP001500610"/>
    </source>
</evidence>
<feature type="domain" description="HTH tetR-type" evidence="6">
    <location>
        <begin position="1"/>
        <end position="55"/>
    </location>
</feature>
<comment type="caution">
    <text evidence="7">The sequence shown here is derived from an EMBL/GenBank/DDBJ whole genome shotgun (WGS) entry which is preliminary data.</text>
</comment>
<keyword evidence="8" id="KW-1185">Reference proteome</keyword>
<keyword evidence="2" id="KW-0805">Transcription regulation</keyword>
<dbReference type="Proteomes" id="UP001500610">
    <property type="component" value="Unassembled WGS sequence"/>
</dbReference>
<sequence>MVGTAFEVLDRGGIDKLSTRAIAGELGVSMNTVMWHIRTKDRLLDAMAEAVLGEVDLDGLPEPWDEQAAELLARLRRVMLGHRDGGRLVAGTFPAEPRTLAYTDRLIGALLRGCPTARTAAWTAWNLFYFTIGLVQEEQAEPADARDRLRAHADPRRFPGLGAALVDFTSVDYDERFRYGIGQMLHSCATVAAPEG</sequence>
<dbReference type="InterPro" id="IPR003012">
    <property type="entry name" value="Tet_transcr_reg_TetR"/>
</dbReference>
<evidence type="ECO:0000256" key="2">
    <source>
        <dbReference type="ARBA" id="ARBA00023015"/>
    </source>
</evidence>
<keyword evidence="4" id="KW-0804">Transcription</keyword>
<evidence type="ECO:0000256" key="4">
    <source>
        <dbReference type="ARBA" id="ARBA00023163"/>
    </source>
</evidence>
<dbReference type="InterPro" id="IPR009057">
    <property type="entry name" value="Homeodomain-like_sf"/>
</dbReference>
<dbReference type="Pfam" id="PF00440">
    <property type="entry name" value="TetR_N"/>
    <property type="match status" value="1"/>
</dbReference>
<dbReference type="PRINTS" id="PR00400">
    <property type="entry name" value="TETREPRESSOR"/>
</dbReference>
<gene>
    <name evidence="7" type="primary">tetR(A)</name>
    <name evidence="7" type="ORF">GCM10023257_71170</name>
</gene>
<feature type="DNA-binding region" description="H-T-H motif" evidence="5">
    <location>
        <begin position="18"/>
        <end position="37"/>
    </location>
</feature>
<dbReference type="EMBL" id="BAABIV010000037">
    <property type="protein sequence ID" value="GAA5013133.1"/>
    <property type="molecule type" value="Genomic_DNA"/>
</dbReference>
<dbReference type="Gene3D" id="1.10.357.10">
    <property type="entry name" value="Tetracycline Repressor, domain 2"/>
    <property type="match status" value="1"/>
</dbReference>
<name>A0ABP9IXY7_9ACTN</name>
<protein>
    <submittedName>
        <fullName evidence="7">Tetracycline resistance transcriptional repressor TetR(A)</fullName>
    </submittedName>
</protein>
<evidence type="ECO:0000313" key="7">
    <source>
        <dbReference type="EMBL" id="GAA5013133.1"/>
    </source>
</evidence>
<keyword evidence="3 5" id="KW-0238">DNA-binding</keyword>
<evidence type="ECO:0000256" key="1">
    <source>
        <dbReference type="ARBA" id="ARBA00022491"/>
    </source>
</evidence>
<proteinExistence type="predicted"/>